<keyword evidence="1" id="KW-1133">Transmembrane helix</keyword>
<gene>
    <name evidence="3" type="ORF">FEHR0123_LOCUS9948</name>
</gene>
<dbReference type="InterPro" id="IPR000489">
    <property type="entry name" value="Pterin-binding_dom"/>
</dbReference>
<dbReference type="EMBL" id="HBIE01032785">
    <property type="protein sequence ID" value="CAE0315021.1"/>
    <property type="molecule type" value="Transcribed_RNA"/>
</dbReference>
<accession>A0A7S3MNJ1</accession>
<sequence>MLPANLHHFIYRVTRAIHSHSLRRIFDSVVFLVLAAIHFDEWCAISPIEAGVLTGAKLVVLVYHVIHVLPEGVENHGKLSLHLFHVHQQAEERRNQVVLALVVQLISHFFLSFESELLFLFGWFHFVFRVFLVLITFLLCGILRGHSAVLGDTELLASALRQAGCFEHFFELVFELSAWPTGSSELSNQFLSRLLNGRVESAVLEFDGDVDCVEVVHIADDVFRGVLAFGDIGKHRGGLGLGPRELVVGEGPLRFSLRFIARLDLLARQFAPGALAYDLADVISDAESFLLVANDASVIDVEVEDVAALPSS</sequence>
<dbReference type="AlphaFoldDB" id="A0A7S3MNJ1"/>
<evidence type="ECO:0000259" key="2">
    <source>
        <dbReference type="PROSITE" id="PS50972"/>
    </source>
</evidence>
<organism evidence="3">
    <name type="scientific">Favella ehrenbergii</name>
    <dbReference type="NCBI Taxonomy" id="182087"/>
    <lineage>
        <taxon>Eukaryota</taxon>
        <taxon>Sar</taxon>
        <taxon>Alveolata</taxon>
        <taxon>Ciliophora</taxon>
        <taxon>Intramacronucleata</taxon>
        <taxon>Spirotrichea</taxon>
        <taxon>Choreotrichia</taxon>
        <taxon>Tintinnida</taxon>
        <taxon>Xystonellidae</taxon>
        <taxon>Favella</taxon>
    </lineage>
</organism>
<feature type="domain" description="Pterin-binding" evidence="2">
    <location>
        <begin position="257"/>
        <end position="312"/>
    </location>
</feature>
<evidence type="ECO:0000256" key="1">
    <source>
        <dbReference type="SAM" id="Phobius"/>
    </source>
</evidence>
<feature type="transmembrane region" description="Helical" evidence="1">
    <location>
        <begin position="119"/>
        <end position="143"/>
    </location>
</feature>
<keyword evidence="1" id="KW-0472">Membrane</keyword>
<proteinExistence type="predicted"/>
<reference evidence="3" key="1">
    <citation type="submission" date="2021-01" db="EMBL/GenBank/DDBJ databases">
        <authorList>
            <person name="Corre E."/>
            <person name="Pelletier E."/>
            <person name="Niang G."/>
            <person name="Scheremetjew M."/>
            <person name="Finn R."/>
            <person name="Kale V."/>
            <person name="Holt S."/>
            <person name="Cochrane G."/>
            <person name="Meng A."/>
            <person name="Brown T."/>
            <person name="Cohen L."/>
        </authorList>
    </citation>
    <scope>NUCLEOTIDE SEQUENCE</scope>
    <source>
        <strain evidence="3">Fehren 1</strain>
    </source>
</reference>
<evidence type="ECO:0000313" key="3">
    <source>
        <dbReference type="EMBL" id="CAE0315021.1"/>
    </source>
</evidence>
<dbReference type="GO" id="GO:0042558">
    <property type="term" value="P:pteridine-containing compound metabolic process"/>
    <property type="evidence" value="ECO:0007669"/>
    <property type="project" value="InterPro"/>
</dbReference>
<dbReference type="PROSITE" id="PS50972">
    <property type="entry name" value="PTERIN_BINDING"/>
    <property type="match status" value="1"/>
</dbReference>
<protein>
    <recommendedName>
        <fullName evidence="2">Pterin-binding domain-containing protein</fullName>
    </recommendedName>
</protein>
<keyword evidence="1" id="KW-0812">Transmembrane</keyword>
<name>A0A7S3MNJ1_9SPIT</name>